<comment type="caution">
    <text evidence="1">The sequence shown here is derived from an EMBL/GenBank/DDBJ whole genome shotgun (WGS) entry which is preliminary data.</text>
</comment>
<name>A0ABW3K0W8_9BACT</name>
<evidence type="ECO:0000313" key="2">
    <source>
        <dbReference type="Proteomes" id="UP001597112"/>
    </source>
</evidence>
<dbReference type="EMBL" id="JBHTKA010000003">
    <property type="protein sequence ID" value="MFD0999749.1"/>
    <property type="molecule type" value="Genomic_DNA"/>
</dbReference>
<reference evidence="2" key="1">
    <citation type="journal article" date="2019" name="Int. J. Syst. Evol. Microbiol.">
        <title>The Global Catalogue of Microorganisms (GCM) 10K type strain sequencing project: providing services to taxonomists for standard genome sequencing and annotation.</title>
        <authorList>
            <consortium name="The Broad Institute Genomics Platform"/>
            <consortium name="The Broad Institute Genome Sequencing Center for Infectious Disease"/>
            <person name="Wu L."/>
            <person name="Ma J."/>
        </authorList>
    </citation>
    <scope>NUCLEOTIDE SEQUENCE [LARGE SCALE GENOMIC DNA]</scope>
    <source>
        <strain evidence="2">CCUG 58938</strain>
    </source>
</reference>
<evidence type="ECO:0008006" key="3">
    <source>
        <dbReference type="Google" id="ProtNLM"/>
    </source>
</evidence>
<dbReference type="Gene3D" id="2.60.40.1930">
    <property type="match status" value="1"/>
</dbReference>
<organism evidence="1 2">
    <name type="scientific">Ohtaekwangia kribbensis</name>
    <dbReference type="NCBI Taxonomy" id="688913"/>
    <lineage>
        <taxon>Bacteria</taxon>
        <taxon>Pseudomonadati</taxon>
        <taxon>Bacteroidota</taxon>
        <taxon>Cytophagia</taxon>
        <taxon>Cytophagales</taxon>
        <taxon>Fulvivirgaceae</taxon>
        <taxon>Ohtaekwangia</taxon>
    </lineage>
</organism>
<sequence>MLRSATYRTILTAGLLFTAGIYTFAQQPALDSLKIKFNRYRQKGFQEKIYVHIDRPGYLTGETMWFKIYLTDGVFHKPSALSDVAYIEVLDQAAQPVLQTKVSLNEGNGNGSLFIPATLNSGNYVIRAYTSWMKNFSADYFFHKSISVVNAFKKLEHESAAPTAALDAQFFPEGGTLVGGVKSKIGFRVTNASGKGIAFAGALINQQNDTVARFNPLKFGIGSFTFTPQPGHIYRAVVREASGKASTVKFPAVVSTGYSMRVTDSVENTLHINVHSTVQTEEPNFVYAFIHARQVIAIAEAKYIKNGVATFTVSKQDLPEGINQITIFDGNLKPLCERLYFKKPESTFSINLKTDQTQYSNRRRVRVDLQASRGTSGKTSDLSIAVYKVDSIFTEAGSSITDYFSLTSDLKGTIESPEYYRSNDAAVKEATDNLMLTHGWRRFQWDDVVASKYPAINFLPEYRGHIVKGMVRNADGSIARGILTYAAAPGKITRLYGSRSNDKGEVYYEMQKSSGSANIVLQTNPTRDSTHRIEILSPFASDFASIAIPPLHLSSSHAQALLDRSVALQVQDVYYRDQFEKLASREADSSAFYGPPDEKYILDAFTRFPVMEEVMREYVPGVMVRKRKDGFHFMVIDHVHKDVFNDTPLIMLDGVPIFDEDEIMAFNPLRVRKLEVVTKRYYLGPLSFPGIVSYTTYQGDLGGFQLNPKSVKMNYEGLQLQREFYLPRYESQQQRQSRMPDQRTLLYWNPSAVTNADGTLQLEFYTSDQSGNFRIVVEGMTADGLTGSNAAGFTVNPHNN</sequence>
<evidence type="ECO:0000313" key="1">
    <source>
        <dbReference type="EMBL" id="MFD0999749.1"/>
    </source>
</evidence>
<dbReference type="Proteomes" id="UP001597112">
    <property type="component" value="Unassembled WGS sequence"/>
</dbReference>
<accession>A0ABW3K0W8</accession>
<proteinExistence type="predicted"/>
<dbReference type="RefSeq" id="WP_377578722.1">
    <property type="nucleotide sequence ID" value="NZ_JBHTKA010000003.1"/>
</dbReference>
<keyword evidence="2" id="KW-1185">Reference proteome</keyword>
<protein>
    <recommendedName>
        <fullName evidence="3">MG2 domain-containing protein</fullName>
    </recommendedName>
</protein>
<gene>
    <name evidence="1" type="ORF">ACFQ21_10540</name>
</gene>